<comment type="subcellular location">
    <subcellularLocation>
        <location evidence="1">Endomembrane system</location>
        <topology evidence="1">Multi-pass membrane protein</topology>
    </subcellularLocation>
</comment>
<keyword evidence="4 7" id="KW-0812">Transmembrane</keyword>
<proteinExistence type="inferred from homology"/>
<feature type="transmembrane region" description="Helical" evidence="7">
    <location>
        <begin position="165"/>
        <end position="185"/>
    </location>
</feature>
<evidence type="ECO:0000256" key="3">
    <source>
        <dbReference type="ARBA" id="ARBA00022448"/>
    </source>
</evidence>
<keyword evidence="6 7" id="KW-0472">Membrane</keyword>
<protein>
    <submittedName>
        <fullName evidence="8">Transporter, putative</fullName>
    </submittedName>
</protein>
<organism evidence="8 9">
    <name type="scientific">Sulfuriferula multivorans</name>
    <dbReference type="NCBI Taxonomy" id="1559896"/>
    <lineage>
        <taxon>Bacteria</taxon>
        <taxon>Pseudomonadati</taxon>
        <taxon>Pseudomonadota</taxon>
        <taxon>Betaproteobacteria</taxon>
        <taxon>Nitrosomonadales</taxon>
        <taxon>Sulfuricellaceae</taxon>
        <taxon>Sulfuriferula</taxon>
    </lineage>
</organism>
<dbReference type="InterPro" id="IPR051788">
    <property type="entry name" value="MFS_Transporter"/>
</dbReference>
<feature type="transmembrane region" description="Helical" evidence="7">
    <location>
        <begin position="197"/>
        <end position="220"/>
    </location>
</feature>
<feature type="transmembrane region" description="Helical" evidence="7">
    <location>
        <begin position="41"/>
        <end position="60"/>
    </location>
</feature>
<accession>A0A401J9L5</accession>
<dbReference type="PANTHER" id="PTHR23514:SF3">
    <property type="entry name" value="BYPASS OF STOP CODON PROTEIN 6"/>
    <property type="match status" value="1"/>
</dbReference>
<keyword evidence="3" id="KW-0813">Transport</keyword>
<gene>
    <name evidence="8" type="ORF">SFMTTN_0143</name>
</gene>
<evidence type="ECO:0000256" key="6">
    <source>
        <dbReference type="ARBA" id="ARBA00023136"/>
    </source>
</evidence>
<feature type="transmembrane region" description="Helical" evidence="7">
    <location>
        <begin position="290"/>
        <end position="316"/>
    </location>
</feature>
<dbReference type="PROSITE" id="PS51257">
    <property type="entry name" value="PROKAR_LIPOPROTEIN"/>
    <property type="match status" value="1"/>
</dbReference>
<feature type="transmembrane region" description="Helical" evidence="7">
    <location>
        <begin position="232"/>
        <end position="253"/>
    </location>
</feature>
<dbReference type="SUPFAM" id="SSF103473">
    <property type="entry name" value="MFS general substrate transporter"/>
    <property type="match status" value="1"/>
</dbReference>
<feature type="transmembrane region" description="Helical" evidence="7">
    <location>
        <begin position="72"/>
        <end position="92"/>
    </location>
</feature>
<reference evidence="8 9" key="1">
    <citation type="journal article" date="2019" name="Front. Microbiol.">
        <title>Genomes of Neutrophilic Sulfur-Oxidizing Chemolithoautotrophs Representing 9 Proteobacterial Species From 8 Genera.</title>
        <authorList>
            <person name="Watanabe T."/>
            <person name="Kojima H."/>
            <person name="Umezawa K."/>
            <person name="Hori C."/>
            <person name="Takasuka T.E."/>
            <person name="Kato Y."/>
            <person name="Fukui M."/>
        </authorList>
    </citation>
    <scope>NUCLEOTIDE SEQUENCE [LARGE SCALE GENOMIC DNA]</scope>
    <source>
        <strain evidence="8 9">TTN</strain>
    </source>
</reference>
<dbReference type="PANTHER" id="PTHR23514">
    <property type="entry name" value="BYPASS OF STOP CODON PROTEIN 6"/>
    <property type="match status" value="1"/>
</dbReference>
<evidence type="ECO:0000313" key="8">
    <source>
        <dbReference type="EMBL" id="GBL44348.1"/>
    </source>
</evidence>
<feature type="transmembrane region" description="Helical" evidence="7">
    <location>
        <begin position="132"/>
        <end position="153"/>
    </location>
</feature>
<feature type="transmembrane region" description="Helical" evidence="7">
    <location>
        <begin position="98"/>
        <end position="120"/>
    </location>
</feature>
<feature type="transmembrane region" description="Helical" evidence="7">
    <location>
        <begin position="354"/>
        <end position="373"/>
    </location>
</feature>
<evidence type="ECO:0000313" key="9">
    <source>
        <dbReference type="Proteomes" id="UP000286806"/>
    </source>
</evidence>
<name>A0A401J9L5_9PROT</name>
<dbReference type="Gene3D" id="1.20.1250.20">
    <property type="entry name" value="MFS general substrate transporter like domains"/>
    <property type="match status" value="2"/>
</dbReference>
<dbReference type="InterPro" id="IPR036259">
    <property type="entry name" value="MFS_trans_sf"/>
</dbReference>
<dbReference type="GO" id="GO:0016020">
    <property type="term" value="C:membrane"/>
    <property type="evidence" value="ECO:0007669"/>
    <property type="project" value="TreeGrafter"/>
</dbReference>
<evidence type="ECO:0000256" key="7">
    <source>
        <dbReference type="SAM" id="Phobius"/>
    </source>
</evidence>
<feature type="transmembrane region" description="Helical" evidence="7">
    <location>
        <begin position="323"/>
        <end position="342"/>
    </location>
</feature>
<dbReference type="GO" id="GO:0012505">
    <property type="term" value="C:endomembrane system"/>
    <property type="evidence" value="ECO:0007669"/>
    <property type="project" value="UniProtKB-SubCell"/>
</dbReference>
<feature type="transmembrane region" description="Helical" evidence="7">
    <location>
        <begin position="265"/>
        <end position="284"/>
    </location>
</feature>
<dbReference type="AlphaFoldDB" id="A0A401J9L5"/>
<dbReference type="RefSeq" id="WP_124703187.1">
    <property type="nucleotide sequence ID" value="NZ_BGOW01000001.1"/>
</dbReference>
<dbReference type="OrthoDB" id="8556807at2"/>
<dbReference type="EMBL" id="BGOW01000001">
    <property type="protein sequence ID" value="GBL44348.1"/>
    <property type="molecule type" value="Genomic_DNA"/>
</dbReference>
<dbReference type="Proteomes" id="UP000286806">
    <property type="component" value="Unassembled WGS sequence"/>
</dbReference>
<comment type="similarity">
    <text evidence="2">Belongs to the major facilitator superfamily.</text>
</comment>
<evidence type="ECO:0000256" key="1">
    <source>
        <dbReference type="ARBA" id="ARBA00004127"/>
    </source>
</evidence>
<evidence type="ECO:0000256" key="5">
    <source>
        <dbReference type="ARBA" id="ARBA00022989"/>
    </source>
</evidence>
<evidence type="ECO:0000256" key="4">
    <source>
        <dbReference type="ARBA" id="ARBA00022692"/>
    </source>
</evidence>
<comment type="caution">
    <text evidence="8">The sequence shown here is derived from an EMBL/GenBank/DDBJ whole genome shotgun (WGS) entry which is preliminary data.</text>
</comment>
<keyword evidence="5 7" id="KW-1133">Transmembrane helix</keyword>
<sequence>MAKLSAVAVYTAGFLQGCAFVLIPALGTILAAPPYHLSSSTYGVLFLPQTLGAIFGALTADTLHQRIGSRGLFRTGVAANVLALLLLAGAAYSSGTLAHALLLMETLFLGVGFGLTLAAVNHYAALLFPRSATMAVTLLNAGIGGATALSPLILHGIAAWTSWGVWPLMLAAGFGLVLFLPLPASTAKTGESPRWQAAMLLFALAAFLYAIGEGIFGSWANIYISVNKALPAHYGALALSAFWGSMTLFRILLALVPERVIAQRWLYLAAPLGMGACFAALPFLSSAWTLIGAFALAGAACSVYFPFSMSYGLAAFSGQQTRMAGLMVAALMAGEGIGSFALGPLQSLVALPRIYLFSALLAIPLFVLGWRLSARAKTS</sequence>
<evidence type="ECO:0000256" key="2">
    <source>
        <dbReference type="ARBA" id="ARBA00008335"/>
    </source>
</evidence>
<keyword evidence="9" id="KW-1185">Reference proteome</keyword>